<name>A0A4R9K292_9LEPT</name>
<keyword evidence="4" id="KW-1185">Reference proteome</keyword>
<gene>
    <name evidence="3" type="ORF">EHQ58_06355</name>
</gene>
<dbReference type="AlphaFoldDB" id="A0A4R9K292"/>
<dbReference type="RefSeq" id="WP_135623046.1">
    <property type="nucleotide sequence ID" value="NZ_RQGD01000022.1"/>
</dbReference>
<accession>A0A4R9K292</accession>
<dbReference type="Pfam" id="PF00072">
    <property type="entry name" value="Response_reg"/>
    <property type="match status" value="1"/>
</dbReference>
<dbReference type="PROSITE" id="PS50110">
    <property type="entry name" value="RESPONSE_REGULATORY"/>
    <property type="match status" value="1"/>
</dbReference>
<protein>
    <submittedName>
        <fullName evidence="3">Response regulator</fullName>
    </submittedName>
</protein>
<feature type="domain" description="Response regulatory" evidence="2">
    <location>
        <begin position="5"/>
        <end position="132"/>
    </location>
</feature>
<dbReference type="InterPro" id="IPR052893">
    <property type="entry name" value="TCS_response_regulator"/>
</dbReference>
<evidence type="ECO:0000313" key="3">
    <source>
        <dbReference type="EMBL" id="TGL60119.1"/>
    </source>
</evidence>
<dbReference type="PANTHER" id="PTHR44520:SF2">
    <property type="entry name" value="RESPONSE REGULATOR RCP1"/>
    <property type="match status" value="1"/>
</dbReference>
<dbReference type="OrthoDB" id="9759232at2"/>
<feature type="modified residue" description="4-aspartylphosphate" evidence="1">
    <location>
        <position position="62"/>
    </location>
</feature>
<reference evidence="3" key="1">
    <citation type="journal article" date="2019" name="PLoS Negl. Trop. Dis.">
        <title>Revisiting the worldwide diversity of Leptospira species in the environment.</title>
        <authorList>
            <person name="Vincent A.T."/>
            <person name="Schiettekatte O."/>
            <person name="Bourhy P."/>
            <person name="Veyrier F.J."/>
            <person name="Picardeau M."/>
        </authorList>
    </citation>
    <scope>NUCLEOTIDE SEQUENCE [LARGE SCALE GENOMIC DNA]</scope>
    <source>
        <strain evidence="3">201702476</strain>
    </source>
</reference>
<sequence>MEKNLICIIDDDTIYQFTFKKILSSTGLPLEIISFFNGQEALDFFRLNAEKGALLPDFIFLDINMPLKNGWQFLTDYAPLKEKLAKPSQIFLVSSSIDSEDLDRAAENPLLSGYISKPISKEKFMKATNLTQS</sequence>
<dbReference type="SUPFAM" id="SSF52172">
    <property type="entry name" value="CheY-like"/>
    <property type="match status" value="1"/>
</dbReference>
<evidence type="ECO:0000256" key="1">
    <source>
        <dbReference type="PROSITE-ProRule" id="PRU00169"/>
    </source>
</evidence>
<keyword evidence="1" id="KW-0597">Phosphoprotein</keyword>
<dbReference type="InterPro" id="IPR011006">
    <property type="entry name" value="CheY-like_superfamily"/>
</dbReference>
<evidence type="ECO:0000259" key="2">
    <source>
        <dbReference type="PROSITE" id="PS50110"/>
    </source>
</evidence>
<dbReference type="PANTHER" id="PTHR44520">
    <property type="entry name" value="RESPONSE REGULATOR RCP1-RELATED"/>
    <property type="match status" value="1"/>
</dbReference>
<evidence type="ECO:0000313" key="4">
    <source>
        <dbReference type="Proteomes" id="UP000297693"/>
    </source>
</evidence>
<comment type="caution">
    <text evidence="3">The sequence shown here is derived from an EMBL/GenBank/DDBJ whole genome shotgun (WGS) entry which is preliminary data.</text>
</comment>
<proteinExistence type="predicted"/>
<dbReference type="Gene3D" id="3.40.50.2300">
    <property type="match status" value="1"/>
</dbReference>
<dbReference type="Proteomes" id="UP000297693">
    <property type="component" value="Unassembled WGS sequence"/>
</dbReference>
<dbReference type="GO" id="GO:0000160">
    <property type="term" value="P:phosphorelay signal transduction system"/>
    <property type="evidence" value="ECO:0007669"/>
    <property type="project" value="InterPro"/>
</dbReference>
<organism evidence="3 4">
    <name type="scientific">Leptospira ognonensis</name>
    <dbReference type="NCBI Taxonomy" id="2484945"/>
    <lineage>
        <taxon>Bacteria</taxon>
        <taxon>Pseudomonadati</taxon>
        <taxon>Spirochaetota</taxon>
        <taxon>Spirochaetia</taxon>
        <taxon>Leptospirales</taxon>
        <taxon>Leptospiraceae</taxon>
        <taxon>Leptospira</taxon>
    </lineage>
</organism>
<dbReference type="SMART" id="SM00448">
    <property type="entry name" value="REC"/>
    <property type="match status" value="1"/>
</dbReference>
<dbReference type="EMBL" id="RQGD01000022">
    <property type="protein sequence ID" value="TGL60119.1"/>
    <property type="molecule type" value="Genomic_DNA"/>
</dbReference>
<dbReference type="InterPro" id="IPR001789">
    <property type="entry name" value="Sig_transdc_resp-reg_receiver"/>
</dbReference>